<dbReference type="PANTHER" id="PTHR11675:SF119">
    <property type="entry name" value="POLYPEPTIDE N-ACETYLGALACTOSAMINYLTRANSFERASE 2"/>
    <property type="match status" value="1"/>
</dbReference>
<dbReference type="Proteomes" id="UP001347796">
    <property type="component" value="Unassembled WGS sequence"/>
</dbReference>
<evidence type="ECO:0000256" key="2">
    <source>
        <dbReference type="ARBA" id="ARBA00023157"/>
    </source>
</evidence>
<evidence type="ECO:0000313" key="7">
    <source>
        <dbReference type="Proteomes" id="UP001347796"/>
    </source>
</evidence>
<comment type="similarity">
    <text evidence="3">Belongs to the glycosyltransferase 2 family. GalNAc-T subfamily.</text>
</comment>
<dbReference type="GO" id="GO:0000139">
    <property type="term" value="C:Golgi membrane"/>
    <property type="evidence" value="ECO:0007669"/>
    <property type="project" value="UniProtKB-SubCell"/>
</dbReference>
<evidence type="ECO:0000259" key="4">
    <source>
        <dbReference type="Pfam" id="PF00535"/>
    </source>
</evidence>
<dbReference type="GO" id="GO:0030246">
    <property type="term" value="F:carbohydrate binding"/>
    <property type="evidence" value="ECO:0007669"/>
    <property type="project" value="UniProtKB-KW"/>
</dbReference>
<dbReference type="GO" id="GO:0004653">
    <property type="term" value="F:polypeptide N-acetylgalactosaminyltransferase activity"/>
    <property type="evidence" value="ECO:0007669"/>
    <property type="project" value="TreeGrafter"/>
</dbReference>
<dbReference type="InterPro" id="IPR027791">
    <property type="entry name" value="Galactosyl_T_C"/>
</dbReference>
<comment type="caution">
    <text evidence="6">The sequence shown here is derived from an EMBL/GenBank/DDBJ whole genome shotgun (WGS) entry which is preliminary data.</text>
</comment>
<protein>
    <recommendedName>
        <fullName evidence="3">Polypeptide N-acetylgalactosaminyltransferase</fullName>
        <ecNumber evidence="3">2.4.1.-</ecNumber>
    </recommendedName>
    <alternativeName>
        <fullName evidence="3">Protein-UDP acetylgalactosaminyltransferase</fullName>
    </alternativeName>
</protein>
<accession>A0AAN8Q324</accession>
<dbReference type="Gene3D" id="2.80.10.50">
    <property type="match status" value="1"/>
</dbReference>
<dbReference type="InterPro" id="IPR001173">
    <property type="entry name" value="Glyco_trans_2-like"/>
</dbReference>
<feature type="domain" description="Glycosyltransferase 2-like" evidence="4">
    <location>
        <begin position="128"/>
        <end position="273"/>
    </location>
</feature>
<comment type="pathway">
    <text evidence="3">Protein modification; protein glycosylation.</text>
</comment>
<dbReference type="InterPro" id="IPR029044">
    <property type="entry name" value="Nucleotide-diphossugar_trans"/>
</dbReference>
<keyword evidence="3" id="KW-0333">Golgi apparatus</keyword>
<evidence type="ECO:0000256" key="1">
    <source>
        <dbReference type="ARBA" id="ARBA00022679"/>
    </source>
</evidence>
<keyword evidence="3" id="KW-0472">Membrane</keyword>
<evidence type="ECO:0000259" key="5">
    <source>
        <dbReference type="Pfam" id="PF02709"/>
    </source>
</evidence>
<keyword evidence="3" id="KW-1133">Transmembrane helix</keyword>
<dbReference type="Pfam" id="PF02709">
    <property type="entry name" value="Glyco_transf_7C"/>
    <property type="match status" value="1"/>
</dbReference>
<evidence type="ECO:0000313" key="6">
    <source>
        <dbReference type="EMBL" id="KAK6195672.1"/>
    </source>
</evidence>
<dbReference type="EC" id="2.4.1.-" evidence="3"/>
<dbReference type="InterPro" id="IPR035992">
    <property type="entry name" value="Ricin_B-like_lectins"/>
</dbReference>
<keyword evidence="3" id="KW-0812">Transmembrane</keyword>
<sequence length="583" mass="67475">MSGLRLRHVVYIWIMFVAAFFILESSFIRVLPLENQDANFKDEKLFNRSVFEKHVVSSELTNNFNRTELRELLHRILERHAQLNTNFSKYNFNVTASNGISLDREIPDFRRDKCKTLFYNITEPVSVSVVIIFHNDALTMILRTVHSIINRSPKSMLKEIILVDDFSYYPDLGVDLDKYVSKLSPLVRVIRNDKREGLVRSRLHGANNSSGNILIFLDAHMECGHGWLEPIVYELLQNKASVVQPHVDQISGDDMKYFTQDVDYDVKGGITWDLSFVWYRIPKHVKQAMPSPESPYPTPILVGCAIAVWKENFNAIGQFDSSLNIWGGEHIELSFRTWLCGGRIVTLPCSHVGHLFKRFAYNFGGDRNTIIMKNIQRVANLWLGEYLWIHKSMWNIYHEQLRNTEAEIKSLAERREFLRKLKCKRFDWFLEAVLPELPIPSKDTVLFGEIFPASDTNVCLSVLDNDVIGIKLGCSFVGTYPQNTFSLDKFNKLVHYNRCVSVNASSQALKVENCYLVGNITWAYLEERQQLSVTSEMGLTKCATLITFNGNERHLKMQQCTSNDDSQKWRFRYNRLSLIPRTL</sequence>
<organism evidence="6 7">
    <name type="scientific">Patella caerulea</name>
    <name type="common">Rayed Mediterranean limpet</name>
    <dbReference type="NCBI Taxonomy" id="87958"/>
    <lineage>
        <taxon>Eukaryota</taxon>
        <taxon>Metazoa</taxon>
        <taxon>Spiralia</taxon>
        <taxon>Lophotrochozoa</taxon>
        <taxon>Mollusca</taxon>
        <taxon>Gastropoda</taxon>
        <taxon>Patellogastropoda</taxon>
        <taxon>Patelloidea</taxon>
        <taxon>Patellidae</taxon>
        <taxon>Patella</taxon>
    </lineage>
</organism>
<reference evidence="6 7" key="1">
    <citation type="submission" date="2024-01" db="EMBL/GenBank/DDBJ databases">
        <title>The genome of the rayed Mediterranean limpet Patella caerulea (Linnaeus, 1758).</title>
        <authorList>
            <person name="Anh-Thu Weber A."/>
            <person name="Halstead-Nussloch G."/>
        </authorList>
    </citation>
    <scope>NUCLEOTIDE SEQUENCE [LARGE SCALE GENOMIC DNA]</scope>
    <source>
        <strain evidence="6">AATW-2023a</strain>
        <tissue evidence="6">Whole specimen</tissue>
    </source>
</reference>
<proteinExistence type="inferred from homology"/>
<keyword evidence="3" id="KW-0464">Manganese</keyword>
<comment type="cofactor">
    <cofactor evidence="3">
        <name>Mn(2+)</name>
        <dbReference type="ChEBI" id="CHEBI:29035"/>
    </cofactor>
</comment>
<gene>
    <name evidence="6" type="ORF">SNE40_001053</name>
</gene>
<keyword evidence="3" id="KW-0328">Glycosyltransferase</keyword>
<name>A0AAN8Q324_PATCE</name>
<dbReference type="PROSITE" id="PS50231">
    <property type="entry name" value="RICIN_B_LECTIN"/>
    <property type="match status" value="1"/>
</dbReference>
<comment type="subcellular location">
    <subcellularLocation>
        <location evidence="3">Golgi apparatus membrane</location>
        <topology evidence="3">Single-pass type II membrane protein</topology>
    </subcellularLocation>
</comment>
<dbReference type="Gene3D" id="3.90.550.10">
    <property type="entry name" value="Spore Coat Polysaccharide Biosynthesis Protein SpsA, Chain A"/>
    <property type="match status" value="1"/>
</dbReference>
<dbReference type="SUPFAM" id="SSF53448">
    <property type="entry name" value="Nucleotide-diphospho-sugar transferases"/>
    <property type="match status" value="1"/>
</dbReference>
<dbReference type="SUPFAM" id="SSF50370">
    <property type="entry name" value="Ricin B-like lectins"/>
    <property type="match status" value="1"/>
</dbReference>
<keyword evidence="1 3" id="KW-0808">Transferase</keyword>
<dbReference type="Pfam" id="PF00535">
    <property type="entry name" value="Glycos_transf_2"/>
    <property type="match status" value="1"/>
</dbReference>
<dbReference type="EMBL" id="JAZGQO010000001">
    <property type="protein sequence ID" value="KAK6195672.1"/>
    <property type="molecule type" value="Genomic_DNA"/>
</dbReference>
<dbReference type="PANTHER" id="PTHR11675">
    <property type="entry name" value="N-ACETYLGALACTOSAMINYLTRANSFERASE"/>
    <property type="match status" value="1"/>
</dbReference>
<keyword evidence="3" id="KW-0430">Lectin</keyword>
<feature type="transmembrane region" description="Helical" evidence="3">
    <location>
        <begin position="9"/>
        <end position="31"/>
    </location>
</feature>
<dbReference type="GO" id="GO:0006493">
    <property type="term" value="P:protein O-linked glycosylation"/>
    <property type="evidence" value="ECO:0007669"/>
    <property type="project" value="TreeGrafter"/>
</dbReference>
<evidence type="ECO:0000256" key="3">
    <source>
        <dbReference type="RuleBase" id="RU361242"/>
    </source>
</evidence>
<keyword evidence="7" id="KW-1185">Reference proteome</keyword>
<keyword evidence="2 3" id="KW-1015">Disulfide bond</keyword>
<feature type="domain" description="Galactosyltransferase C-terminal" evidence="5">
    <location>
        <begin position="284"/>
        <end position="351"/>
    </location>
</feature>
<dbReference type="AlphaFoldDB" id="A0AAN8Q324"/>